<dbReference type="EMBL" id="SDIF01000003">
    <property type="protein sequence ID" value="RXS70903.1"/>
    <property type="molecule type" value="Genomic_DNA"/>
</dbReference>
<dbReference type="GeneID" id="95776755"/>
<evidence type="ECO:0000256" key="2">
    <source>
        <dbReference type="SAM" id="MobiDB-lite"/>
    </source>
</evidence>
<gene>
    <name evidence="4" type="ORF">EST54_01900</name>
</gene>
<evidence type="ECO:0000313" key="4">
    <source>
        <dbReference type="EMBL" id="RXS70903.1"/>
    </source>
</evidence>
<dbReference type="InterPro" id="IPR010310">
    <property type="entry name" value="T7SS_ESAT-6-like"/>
</dbReference>
<evidence type="ECO:0000313" key="5">
    <source>
        <dbReference type="Proteomes" id="UP000289482"/>
    </source>
</evidence>
<evidence type="ECO:0000259" key="3">
    <source>
        <dbReference type="Pfam" id="PF25547"/>
    </source>
</evidence>
<dbReference type="InterPro" id="IPR057746">
    <property type="entry name" value="CpnT-like_N"/>
</dbReference>
<dbReference type="Gene3D" id="1.10.287.1060">
    <property type="entry name" value="ESAT-6-like"/>
    <property type="match status" value="1"/>
</dbReference>
<dbReference type="RefSeq" id="WP_129244280.1">
    <property type="nucleotide sequence ID" value="NZ_JABZEL010000008.1"/>
</dbReference>
<organism evidence="4 5">
    <name type="scientific">Streptomyces sioyaensis</name>
    <dbReference type="NCBI Taxonomy" id="67364"/>
    <lineage>
        <taxon>Bacteria</taxon>
        <taxon>Bacillati</taxon>
        <taxon>Actinomycetota</taxon>
        <taxon>Actinomycetes</taxon>
        <taxon>Kitasatosporales</taxon>
        <taxon>Streptomycetaceae</taxon>
        <taxon>Streptomyces</taxon>
    </lineage>
</organism>
<evidence type="ECO:0000256" key="1">
    <source>
        <dbReference type="SAM" id="Coils"/>
    </source>
</evidence>
<accession>A0A4Q1RBL7</accession>
<dbReference type="AlphaFoldDB" id="A0A4Q1RBL7"/>
<reference evidence="4 5" key="1">
    <citation type="submission" date="2019-01" db="EMBL/GenBank/DDBJ databases">
        <title>Draft genome sequences of the type strain Streptomyces sioyaensis DSM 40032 and its novel strain, TM32, a thermotolerant antibiotics-producing actinobacterium.</title>
        <authorList>
            <person name="Nakaew N."/>
            <person name="Lumyong S."/>
            <person name="Sloan W.T."/>
            <person name="Sungthong R."/>
        </authorList>
    </citation>
    <scope>NUCLEOTIDE SEQUENCE [LARGE SCALE GENOMIC DNA]</scope>
    <source>
        <strain evidence="4 5">DSM 40032</strain>
    </source>
</reference>
<feature type="coiled-coil region" evidence="1">
    <location>
        <begin position="148"/>
        <end position="175"/>
    </location>
</feature>
<protein>
    <submittedName>
        <fullName evidence="4">WXG100 family type VII secretion target</fullName>
    </submittedName>
</protein>
<dbReference type="NCBIfam" id="TIGR03930">
    <property type="entry name" value="WXG100_ESAT6"/>
    <property type="match status" value="1"/>
</dbReference>
<keyword evidence="1" id="KW-0175">Coiled coil</keyword>
<feature type="region of interest" description="Disordered" evidence="2">
    <location>
        <begin position="310"/>
        <end position="375"/>
    </location>
</feature>
<dbReference type="InterPro" id="IPR036689">
    <property type="entry name" value="ESAT-6-like_sf"/>
</dbReference>
<feature type="domain" description="Outer membrane channel protein CpnT-like N-terminal" evidence="3">
    <location>
        <begin position="17"/>
        <end position="143"/>
    </location>
</feature>
<name>A0A4Q1RBL7_9ACTN</name>
<dbReference type="Pfam" id="PF25547">
    <property type="entry name" value="WXG100_2"/>
    <property type="match status" value="1"/>
</dbReference>
<proteinExistence type="predicted"/>
<keyword evidence="5" id="KW-1185">Reference proteome</keyword>
<sequence length="375" mass="38633">MAEDQQHIEKSFNILKPGGNPEVLRKCAAAWRDMAQDLRTVGTDLNQQVADLDTTDWDGQAATGFRAHWQHTKEQIDHALPRFHEVAKELEQAADHIEDTNKQVEHVLEELAVTAAVGIGLTVVTAGFSDLVAAGSAAAEVAEAGVVVARLGRVLKQVESALETLRELMQSSKLLKFGVEFATNTAGNFTGNVLGQVFTGQEVTVGQDFQDAAVAGGVGSVLGAGGRALGTKLPGALGDVVGGKGFWGRTATGAVTSGAGQMAADGVDIADNHAGGKTSDSIVPDLITSGLGGAVGGGAVHAGDSWYERGGLGGGGRHRAPETGPSFGPGREAATNGVVYGDFNANETDQTADHPDSPFDKPRSALTDPDGAYKS</sequence>
<comment type="caution">
    <text evidence="4">The sequence shown here is derived from an EMBL/GenBank/DDBJ whole genome shotgun (WGS) entry which is preliminary data.</text>
</comment>
<feature type="compositionally biased region" description="Basic and acidic residues" evidence="2">
    <location>
        <begin position="351"/>
        <end position="363"/>
    </location>
</feature>
<dbReference type="SUPFAM" id="SSF140453">
    <property type="entry name" value="EsxAB dimer-like"/>
    <property type="match status" value="1"/>
</dbReference>
<dbReference type="Proteomes" id="UP000289482">
    <property type="component" value="Unassembled WGS sequence"/>
</dbReference>